<keyword evidence="2" id="KW-1185">Reference proteome</keyword>
<organism evidence="1 2">
    <name type="scientific">Naganishia onofrii</name>
    <dbReference type="NCBI Taxonomy" id="1851511"/>
    <lineage>
        <taxon>Eukaryota</taxon>
        <taxon>Fungi</taxon>
        <taxon>Dikarya</taxon>
        <taxon>Basidiomycota</taxon>
        <taxon>Agaricomycotina</taxon>
        <taxon>Tremellomycetes</taxon>
        <taxon>Filobasidiales</taxon>
        <taxon>Filobasidiaceae</taxon>
        <taxon>Naganishia</taxon>
    </lineage>
</organism>
<name>A0ACC2X329_9TREE</name>
<gene>
    <name evidence="1" type="ORF">QFC24_006264</name>
</gene>
<evidence type="ECO:0000313" key="2">
    <source>
        <dbReference type="Proteomes" id="UP001234202"/>
    </source>
</evidence>
<dbReference type="EMBL" id="JASBWV010000029">
    <property type="protein sequence ID" value="KAJ9118433.1"/>
    <property type="molecule type" value="Genomic_DNA"/>
</dbReference>
<sequence>MRLTPSPFLSEHEFPSSLIQLLIRRPAPTPAARAHLSSQPAQLSYPVILRSLRSPSHPPEAKQKCPVIPLKQEWIPSWKKAEEGHPHATDGVKGGAQGDGRRKFDYWSGVNQEGDMVASSIIYAYSALGVQAVIPIILGAFASVKTPRSIRKTIKAAHLKQADKTGNGNADGRIPHPDEIYYALFGEEDPEDDEDEDDDKVGLQDSLWFPVMASCALFGFFLLFKFVDPIWINRIISTYSIKAMKLDGFLTGAALLAGLFLYDIFWVFGTPVMENVAKSLDAPIKVLAPRDISDWSAGFTMLGLGDIVLPGVFISLALRYDFANHVRRQLKANNSATPTRRDQYPKPYFFAVLVAYVLGLVTTVVVMHKFKAAQPALLYLSPACIGSVALTAWLRKEFSQMTGWKDEDPAEAGKEKKSDNLPDPSTSQEESNVDSVLTGAFIARAATCAYLYFAHGKLFPASASQSFDTSATILLQTSSVIDATSPLQYFLRWDALYYVKLAMEGYRYEQELAFLPGWPLCMRAGGEVVRFIRYSKASSSGGAELDVFDVLVSGIVLANVFSIAAVVAFYNKRTGSYLVLTKILGILLLAAACGTRSLGLLNSAVILTQGFLDPIARGDRRLFYLAYRSFCLDESTSRPWCKLPLPSVYGFVQEHYWNVGFLRYWTVSQIPNFLLASPILYSSLRSIYDFANPSPSGSQKEGSPLNSVRNDLVGYLGLHIALAYILITSSHTQIALRTMGSNPMFWWGLTQQAYELRHGSKESVVKIRRFGRMWLVWVLVWTVWSLILWAGFYPPA</sequence>
<dbReference type="Proteomes" id="UP001234202">
    <property type="component" value="Unassembled WGS sequence"/>
</dbReference>
<proteinExistence type="predicted"/>
<reference evidence="1" key="1">
    <citation type="submission" date="2023-04" db="EMBL/GenBank/DDBJ databases">
        <title>Draft Genome sequencing of Naganishia species isolated from polar environments using Oxford Nanopore Technology.</title>
        <authorList>
            <person name="Leo P."/>
            <person name="Venkateswaran K."/>
        </authorList>
    </citation>
    <scope>NUCLEOTIDE SEQUENCE</scope>
    <source>
        <strain evidence="1">DBVPG 5303</strain>
    </source>
</reference>
<accession>A0ACC2X329</accession>
<comment type="caution">
    <text evidence="1">The sequence shown here is derived from an EMBL/GenBank/DDBJ whole genome shotgun (WGS) entry which is preliminary data.</text>
</comment>
<evidence type="ECO:0000313" key="1">
    <source>
        <dbReference type="EMBL" id="KAJ9118433.1"/>
    </source>
</evidence>
<protein>
    <submittedName>
        <fullName evidence="1">Uncharacterized protein</fullName>
    </submittedName>
</protein>